<feature type="compositionally biased region" description="Low complexity" evidence="1">
    <location>
        <begin position="79"/>
        <end position="92"/>
    </location>
</feature>
<evidence type="ECO:0000313" key="3">
    <source>
        <dbReference type="EMBL" id="KAK3401127.1"/>
    </source>
</evidence>
<feature type="region of interest" description="Disordered" evidence="1">
    <location>
        <begin position="21"/>
        <end position="60"/>
    </location>
</feature>
<organism evidence="3 4">
    <name type="scientific">Sordaria brevicollis</name>
    <dbReference type="NCBI Taxonomy" id="83679"/>
    <lineage>
        <taxon>Eukaryota</taxon>
        <taxon>Fungi</taxon>
        <taxon>Dikarya</taxon>
        <taxon>Ascomycota</taxon>
        <taxon>Pezizomycotina</taxon>
        <taxon>Sordariomycetes</taxon>
        <taxon>Sordariomycetidae</taxon>
        <taxon>Sordariales</taxon>
        <taxon>Sordariaceae</taxon>
        <taxon>Sordaria</taxon>
    </lineage>
</organism>
<evidence type="ECO:0000256" key="1">
    <source>
        <dbReference type="SAM" id="MobiDB-lite"/>
    </source>
</evidence>
<keyword evidence="2" id="KW-0812">Transmembrane</keyword>
<dbReference type="EMBL" id="JAUTDP010000003">
    <property type="protein sequence ID" value="KAK3401127.1"/>
    <property type="molecule type" value="Genomic_DNA"/>
</dbReference>
<sequence length="430" mass="46426">MAHHHRHLNDLLHFRGHGQKNLHYQRHPPAPTSQPPPPPEKDLTTTPTDAPTPTRRRRRQILARVDTSSSILTTITIPSTTTPTTETTSAPTFIATPSTLTNTNPLSTAPRINAQSTTASRNEIILLALGIFILVGQLALIIYVGVRRRRFSLSQSSAVSGSTTCAYHHSRWHRDNCPRELNGLQLDGRAGGGGRGRSMGCSCGLPVGGKGKGKGRAIHTHGHGHGHGKGGERNCLWKEAFGESPTSPMSSRTFGLRAGEGLAEVERGVEVGEEVEMEGEGSRSGIRSRGNSVVIAGAYELVERVRKRSNSLGTFLMGIGTEVVPDINEPVTRKRSHTFSMGLGRRRNSKSGGEVGLRERRRSAAATEDVEMGVGRTSGLNTDFGGKFDGVEEHEGDGRERSCPGFGHQHGVQDLEKGVCRSCDSLRARK</sequence>
<proteinExistence type="predicted"/>
<feature type="region of interest" description="Disordered" evidence="1">
    <location>
        <begin position="342"/>
        <end position="411"/>
    </location>
</feature>
<feature type="compositionally biased region" description="Pro residues" evidence="1">
    <location>
        <begin position="28"/>
        <end position="38"/>
    </location>
</feature>
<keyword evidence="2" id="KW-1133">Transmembrane helix</keyword>
<keyword evidence="4" id="KW-1185">Reference proteome</keyword>
<reference evidence="3" key="1">
    <citation type="journal article" date="2023" name="Mol. Phylogenet. Evol.">
        <title>Genome-scale phylogeny and comparative genomics of the fungal order Sordariales.</title>
        <authorList>
            <person name="Hensen N."/>
            <person name="Bonometti L."/>
            <person name="Westerberg I."/>
            <person name="Brannstrom I.O."/>
            <person name="Guillou S."/>
            <person name="Cros-Aarteil S."/>
            <person name="Calhoun S."/>
            <person name="Haridas S."/>
            <person name="Kuo A."/>
            <person name="Mondo S."/>
            <person name="Pangilinan J."/>
            <person name="Riley R."/>
            <person name="LaButti K."/>
            <person name="Andreopoulos B."/>
            <person name="Lipzen A."/>
            <person name="Chen C."/>
            <person name="Yan M."/>
            <person name="Daum C."/>
            <person name="Ng V."/>
            <person name="Clum A."/>
            <person name="Steindorff A."/>
            <person name="Ohm R.A."/>
            <person name="Martin F."/>
            <person name="Silar P."/>
            <person name="Natvig D.O."/>
            <person name="Lalanne C."/>
            <person name="Gautier V."/>
            <person name="Ament-Velasquez S.L."/>
            <person name="Kruys A."/>
            <person name="Hutchinson M.I."/>
            <person name="Powell A.J."/>
            <person name="Barry K."/>
            <person name="Miller A.N."/>
            <person name="Grigoriev I.V."/>
            <person name="Debuchy R."/>
            <person name="Gladieux P."/>
            <person name="Hiltunen Thoren M."/>
            <person name="Johannesson H."/>
        </authorList>
    </citation>
    <scope>NUCLEOTIDE SEQUENCE</scope>
    <source>
        <strain evidence="3">FGSC 1904</strain>
    </source>
</reference>
<reference evidence="3" key="2">
    <citation type="submission" date="2023-07" db="EMBL/GenBank/DDBJ databases">
        <authorList>
            <consortium name="Lawrence Berkeley National Laboratory"/>
            <person name="Haridas S."/>
            <person name="Hensen N."/>
            <person name="Bonometti L."/>
            <person name="Westerberg I."/>
            <person name="Brannstrom I.O."/>
            <person name="Guillou S."/>
            <person name="Cros-Aarteil S."/>
            <person name="Calhoun S."/>
            <person name="Kuo A."/>
            <person name="Mondo S."/>
            <person name="Pangilinan J."/>
            <person name="Riley R."/>
            <person name="LaButti K."/>
            <person name="Andreopoulos B."/>
            <person name="Lipzen A."/>
            <person name="Chen C."/>
            <person name="Yanf M."/>
            <person name="Daum C."/>
            <person name="Ng V."/>
            <person name="Clum A."/>
            <person name="Steindorff A."/>
            <person name="Ohm R."/>
            <person name="Martin F."/>
            <person name="Silar P."/>
            <person name="Natvig D."/>
            <person name="Lalanne C."/>
            <person name="Gautier V."/>
            <person name="Ament-velasquez S.L."/>
            <person name="Kruys A."/>
            <person name="Hutchinson M.I."/>
            <person name="Powell A.J."/>
            <person name="Barry K."/>
            <person name="Miller A.N."/>
            <person name="Grigoriev I.V."/>
            <person name="Debuchy R."/>
            <person name="Gladieux P."/>
            <person name="Thoren M.H."/>
            <person name="Johannesson H."/>
        </authorList>
    </citation>
    <scope>NUCLEOTIDE SEQUENCE</scope>
    <source>
        <strain evidence="3">FGSC 1904</strain>
    </source>
</reference>
<evidence type="ECO:0000256" key="2">
    <source>
        <dbReference type="SAM" id="Phobius"/>
    </source>
</evidence>
<protein>
    <submittedName>
        <fullName evidence="3">Uncharacterized protein</fullName>
    </submittedName>
</protein>
<feature type="compositionally biased region" description="Polar residues" evidence="1">
    <location>
        <begin position="95"/>
        <end position="107"/>
    </location>
</feature>
<name>A0AAE0PJS5_SORBR</name>
<feature type="compositionally biased region" description="Basic and acidic residues" evidence="1">
    <location>
        <begin position="389"/>
        <end position="402"/>
    </location>
</feature>
<keyword evidence="2" id="KW-0472">Membrane</keyword>
<evidence type="ECO:0000313" key="4">
    <source>
        <dbReference type="Proteomes" id="UP001281003"/>
    </source>
</evidence>
<accession>A0AAE0PJS5</accession>
<feature type="transmembrane region" description="Helical" evidence="2">
    <location>
        <begin position="124"/>
        <end position="146"/>
    </location>
</feature>
<comment type="caution">
    <text evidence="3">The sequence shown here is derived from an EMBL/GenBank/DDBJ whole genome shotgun (WGS) entry which is preliminary data.</text>
</comment>
<dbReference type="AlphaFoldDB" id="A0AAE0PJS5"/>
<feature type="compositionally biased region" description="Low complexity" evidence="1">
    <location>
        <begin position="44"/>
        <end position="53"/>
    </location>
</feature>
<feature type="region of interest" description="Disordered" evidence="1">
    <location>
        <begin position="79"/>
        <end position="109"/>
    </location>
</feature>
<gene>
    <name evidence="3" type="ORF">B0T20DRAFT_347656</name>
</gene>
<dbReference type="Proteomes" id="UP001281003">
    <property type="component" value="Unassembled WGS sequence"/>
</dbReference>